<evidence type="ECO:0000313" key="17">
    <source>
        <dbReference type="Proteomes" id="UP000681075"/>
    </source>
</evidence>
<dbReference type="Pfam" id="PF00512">
    <property type="entry name" value="HisKA"/>
    <property type="match status" value="1"/>
</dbReference>
<dbReference type="RefSeq" id="WP_420240921.1">
    <property type="nucleotide sequence ID" value="NZ_BOPV01000001.1"/>
</dbReference>
<dbReference type="Gene3D" id="1.10.287.130">
    <property type="match status" value="1"/>
</dbReference>
<keyword evidence="8" id="KW-0067">ATP-binding</keyword>
<dbReference type="GO" id="GO:0005886">
    <property type="term" value="C:plasma membrane"/>
    <property type="evidence" value="ECO:0007669"/>
    <property type="project" value="UniProtKB-SubCell"/>
</dbReference>
<dbReference type="PRINTS" id="PR00344">
    <property type="entry name" value="BCTRLSENSOR"/>
</dbReference>
<feature type="modified residue" description="4-aspartylphosphate" evidence="12">
    <location>
        <position position="623"/>
    </location>
</feature>
<name>A0A8S8X9W2_9PROT</name>
<feature type="transmembrane region" description="Helical" evidence="13">
    <location>
        <begin position="16"/>
        <end position="36"/>
    </location>
</feature>
<keyword evidence="10" id="KW-0902">Two-component regulatory system</keyword>
<dbReference type="SMART" id="SM00448">
    <property type="entry name" value="REC"/>
    <property type="match status" value="1"/>
</dbReference>
<dbReference type="InterPro" id="IPR001789">
    <property type="entry name" value="Sig_transdc_resp-reg_receiver"/>
</dbReference>
<keyword evidence="9 13" id="KW-1133">Transmembrane helix</keyword>
<dbReference type="CDD" id="cd17546">
    <property type="entry name" value="REC_hyHK_CKI1_RcsC-like"/>
    <property type="match status" value="1"/>
</dbReference>
<dbReference type="GO" id="GO:0000155">
    <property type="term" value="F:phosphorelay sensor kinase activity"/>
    <property type="evidence" value="ECO:0007669"/>
    <property type="project" value="InterPro"/>
</dbReference>
<dbReference type="SUPFAM" id="SSF52172">
    <property type="entry name" value="CheY-like"/>
    <property type="match status" value="1"/>
</dbReference>
<dbReference type="InterPro" id="IPR005467">
    <property type="entry name" value="His_kinase_dom"/>
</dbReference>
<evidence type="ECO:0000256" key="4">
    <source>
        <dbReference type="ARBA" id="ARBA00022475"/>
    </source>
</evidence>
<keyword evidence="11 13" id="KW-0472">Membrane</keyword>
<dbReference type="EC" id="2.7.13.3" evidence="3"/>
<keyword evidence="7" id="KW-0547">Nucleotide-binding</keyword>
<reference evidence="16" key="1">
    <citation type="submission" date="2021-02" db="EMBL/GenBank/DDBJ databases">
        <title>Genome sequence of Rhodospirillales sp. strain TMPK1 isolated from soil.</title>
        <authorList>
            <person name="Nakai R."/>
            <person name="Kusada H."/>
            <person name="Tamaki H."/>
        </authorList>
    </citation>
    <scope>NUCLEOTIDE SEQUENCE</scope>
    <source>
        <strain evidence="16">TMPK1</strain>
    </source>
</reference>
<dbReference type="Pfam" id="PF02518">
    <property type="entry name" value="HATPase_c"/>
    <property type="match status" value="1"/>
</dbReference>
<evidence type="ECO:0000259" key="14">
    <source>
        <dbReference type="PROSITE" id="PS50109"/>
    </source>
</evidence>
<dbReference type="EMBL" id="BOPV01000001">
    <property type="protein sequence ID" value="GIL38010.1"/>
    <property type="molecule type" value="Genomic_DNA"/>
</dbReference>
<dbReference type="Gene3D" id="3.40.50.2300">
    <property type="match status" value="1"/>
</dbReference>
<evidence type="ECO:0000256" key="10">
    <source>
        <dbReference type="ARBA" id="ARBA00023012"/>
    </source>
</evidence>
<evidence type="ECO:0000256" key="11">
    <source>
        <dbReference type="ARBA" id="ARBA00023136"/>
    </source>
</evidence>
<dbReference type="Pfam" id="PF00072">
    <property type="entry name" value="Response_reg"/>
    <property type="match status" value="1"/>
</dbReference>
<dbReference type="InterPro" id="IPR004358">
    <property type="entry name" value="Sig_transdc_His_kin-like_C"/>
</dbReference>
<dbReference type="PROSITE" id="PS50109">
    <property type="entry name" value="HIS_KIN"/>
    <property type="match status" value="1"/>
</dbReference>
<keyword evidence="5 12" id="KW-0597">Phosphoprotein</keyword>
<keyword evidence="17" id="KW-1185">Reference proteome</keyword>
<accession>A0A8S8X9W2</accession>
<dbReference type="AlphaFoldDB" id="A0A8S8X9W2"/>
<dbReference type="CDD" id="cd00082">
    <property type="entry name" value="HisKA"/>
    <property type="match status" value="1"/>
</dbReference>
<sequence length="814" mass="88170">MDRNPRPNLWRRGAPFWSAVLLVALAMVIVAVLCAINREERLAAAERDVESLADIFAEHADRALQGIDLTIVAARESVQGLRSDDPRDRALAKTNLQRLALGVPQVRIIVWVDAHGQDVADSSDSMNTLNLADRSYFVHHAGIDDDAPHLSEPVLGKRTNQITMNWSRRINAPDGSFAGVIVAGLEPAYFGRFYNAVRREPGDWIGMYRLDGITLARFPQTDFVGATRSNAVLFTDLIPAAPKGTRRDYSGFTGVPRLFAYRVSEIFPIVTTASRPQTPIEAAWLRATAIAAAATLLIGGLALLCVWQLEQRRRWMDAQAREAEANAASRARFVAVMSHEIRTPLNGILGFADLLLDGDLKPQEKHWAATIRDAGNLLRGIVNDVLDLAKIEAGKLALLDAPFELRPTLESTLALMRPLADAKRLVTRAEIARDLPEWVRGDAARLRQILLNLLSNAIKFTNEGSVELRCRALDGERVRFEIADTGAGLTPAQIASLFKPFVQVDKLPSQRMSGTGLGLAISKDLVESMGGTIGIDSAPGVGSIFWFEIALRAAAAVARDEIAVEPGAKISSLKILVADDVPTNQHLLRALLMRDGHRVQIVADGQAAVNAANEQRFDLILMDVEMPLMDGLQATREIRAHGGPSAETPIVAVTANVLPEQIATCRNAGMSDYLSKPIDRDALSTLLARYARTVTAPETPLASDAPDTLARTLDALRGQIGAAPTRELVALSLAHLEQVSARLDALAHDPVTASAEAHAMTSLAGNLGLTELVDASRDLSEQMRTQHGVPPQAWARFSNAVQTGLQELAASVQI</sequence>
<evidence type="ECO:0000256" key="12">
    <source>
        <dbReference type="PROSITE-ProRule" id="PRU00169"/>
    </source>
</evidence>
<dbReference type="Gene3D" id="3.30.450.20">
    <property type="entry name" value="PAS domain"/>
    <property type="match status" value="2"/>
</dbReference>
<feature type="domain" description="Response regulatory" evidence="15">
    <location>
        <begin position="574"/>
        <end position="691"/>
    </location>
</feature>
<keyword evidence="4" id="KW-1003">Cell membrane</keyword>
<dbReference type="SMART" id="SM00388">
    <property type="entry name" value="HisKA"/>
    <property type="match status" value="1"/>
</dbReference>
<keyword evidence="6 13" id="KW-0812">Transmembrane</keyword>
<evidence type="ECO:0000259" key="15">
    <source>
        <dbReference type="PROSITE" id="PS50110"/>
    </source>
</evidence>
<dbReference type="SUPFAM" id="SSF47384">
    <property type="entry name" value="Homodimeric domain of signal transducing histidine kinase"/>
    <property type="match status" value="1"/>
</dbReference>
<dbReference type="Pfam" id="PF22588">
    <property type="entry name" value="dCache_1_like"/>
    <property type="match status" value="1"/>
</dbReference>
<feature type="domain" description="Histidine kinase" evidence="14">
    <location>
        <begin position="336"/>
        <end position="553"/>
    </location>
</feature>
<dbReference type="Gene3D" id="3.30.565.10">
    <property type="entry name" value="Histidine kinase-like ATPase, C-terminal domain"/>
    <property type="match status" value="1"/>
</dbReference>
<evidence type="ECO:0000256" key="8">
    <source>
        <dbReference type="ARBA" id="ARBA00022840"/>
    </source>
</evidence>
<proteinExistence type="predicted"/>
<evidence type="ECO:0000256" key="7">
    <source>
        <dbReference type="ARBA" id="ARBA00022741"/>
    </source>
</evidence>
<evidence type="ECO:0000256" key="6">
    <source>
        <dbReference type="ARBA" id="ARBA00022692"/>
    </source>
</evidence>
<evidence type="ECO:0000256" key="2">
    <source>
        <dbReference type="ARBA" id="ARBA00004651"/>
    </source>
</evidence>
<comment type="caution">
    <text evidence="16">The sequence shown here is derived from an EMBL/GenBank/DDBJ whole genome shotgun (WGS) entry which is preliminary data.</text>
</comment>
<dbReference type="CDD" id="cd12915">
    <property type="entry name" value="PDC2_DGC_like"/>
    <property type="match status" value="1"/>
</dbReference>
<dbReference type="InterPro" id="IPR003661">
    <property type="entry name" value="HisK_dim/P_dom"/>
</dbReference>
<dbReference type="InterPro" id="IPR036097">
    <property type="entry name" value="HisK_dim/P_sf"/>
</dbReference>
<dbReference type="GO" id="GO:0005524">
    <property type="term" value="F:ATP binding"/>
    <property type="evidence" value="ECO:0007669"/>
    <property type="project" value="UniProtKB-KW"/>
</dbReference>
<evidence type="ECO:0000256" key="9">
    <source>
        <dbReference type="ARBA" id="ARBA00022989"/>
    </source>
</evidence>
<dbReference type="PANTHER" id="PTHR45339:SF1">
    <property type="entry name" value="HYBRID SIGNAL TRANSDUCTION HISTIDINE KINASE J"/>
    <property type="match status" value="1"/>
</dbReference>
<dbReference type="SMART" id="SM00387">
    <property type="entry name" value="HATPase_c"/>
    <property type="match status" value="1"/>
</dbReference>
<evidence type="ECO:0000256" key="1">
    <source>
        <dbReference type="ARBA" id="ARBA00000085"/>
    </source>
</evidence>
<comment type="catalytic activity">
    <reaction evidence="1">
        <text>ATP + protein L-histidine = ADP + protein N-phospho-L-histidine.</text>
        <dbReference type="EC" id="2.7.13.3"/>
    </reaction>
</comment>
<dbReference type="InterPro" id="IPR036890">
    <property type="entry name" value="HATPase_C_sf"/>
</dbReference>
<dbReference type="SUPFAM" id="SSF55874">
    <property type="entry name" value="ATPase domain of HSP90 chaperone/DNA topoisomerase II/histidine kinase"/>
    <property type="match status" value="1"/>
</dbReference>
<gene>
    <name evidence="16" type="ORF">TMPK1_02470</name>
</gene>
<dbReference type="CDD" id="cd16922">
    <property type="entry name" value="HATPase_EvgS-ArcB-TorS-like"/>
    <property type="match status" value="1"/>
</dbReference>
<dbReference type="FunFam" id="3.30.565.10:FF:000010">
    <property type="entry name" value="Sensor histidine kinase RcsC"/>
    <property type="match status" value="1"/>
</dbReference>
<evidence type="ECO:0000313" key="16">
    <source>
        <dbReference type="EMBL" id="GIL38010.1"/>
    </source>
</evidence>
<dbReference type="PANTHER" id="PTHR45339">
    <property type="entry name" value="HYBRID SIGNAL TRANSDUCTION HISTIDINE KINASE J"/>
    <property type="match status" value="1"/>
</dbReference>
<dbReference type="SUPFAM" id="SSF47226">
    <property type="entry name" value="Histidine-containing phosphotransfer domain, HPT domain"/>
    <property type="match status" value="1"/>
</dbReference>
<dbReference type="InterPro" id="IPR036641">
    <property type="entry name" value="HPT_dom_sf"/>
</dbReference>
<dbReference type="InterPro" id="IPR003594">
    <property type="entry name" value="HATPase_dom"/>
</dbReference>
<dbReference type="InterPro" id="IPR054327">
    <property type="entry name" value="His-kinase-like_sensor"/>
</dbReference>
<organism evidence="16 17">
    <name type="scientific">Roseiterribacter gracilis</name>
    <dbReference type="NCBI Taxonomy" id="2812848"/>
    <lineage>
        <taxon>Bacteria</taxon>
        <taxon>Pseudomonadati</taxon>
        <taxon>Pseudomonadota</taxon>
        <taxon>Alphaproteobacteria</taxon>
        <taxon>Rhodospirillales</taxon>
        <taxon>Roseiterribacteraceae</taxon>
        <taxon>Roseiterribacter</taxon>
    </lineage>
</organism>
<protein>
    <recommendedName>
        <fullName evidence="3">histidine kinase</fullName>
        <ecNumber evidence="3">2.7.13.3</ecNumber>
    </recommendedName>
</protein>
<comment type="subcellular location">
    <subcellularLocation>
        <location evidence="2">Cell membrane</location>
        <topology evidence="2">Multi-pass membrane protein</topology>
    </subcellularLocation>
</comment>
<evidence type="ECO:0000256" key="13">
    <source>
        <dbReference type="SAM" id="Phobius"/>
    </source>
</evidence>
<dbReference type="CDD" id="cd12914">
    <property type="entry name" value="PDC1_DGC_like"/>
    <property type="match status" value="1"/>
</dbReference>
<evidence type="ECO:0000256" key="3">
    <source>
        <dbReference type="ARBA" id="ARBA00012438"/>
    </source>
</evidence>
<dbReference type="InterPro" id="IPR011006">
    <property type="entry name" value="CheY-like_superfamily"/>
</dbReference>
<dbReference type="Proteomes" id="UP000681075">
    <property type="component" value="Unassembled WGS sequence"/>
</dbReference>
<evidence type="ECO:0000256" key="5">
    <source>
        <dbReference type="ARBA" id="ARBA00022553"/>
    </source>
</evidence>
<dbReference type="PROSITE" id="PS50110">
    <property type="entry name" value="RESPONSE_REGULATORY"/>
    <property type="match status" value="1"/>
</dbReference>
<feature type="transmembrane region" description="Helical" evidence="13">
    <location>
        <begin position="284"/>
        <end position="309"/>
    </location>
</feature>